<dbReference type="eggNOG" id="COG3710">
    <property type="taxonomic scope" value="Bacteria"/>
</dbReference>
<keyword evidence="6" id="KW-1185">Reference proteome</keyword>
<dbReference type="GO" id="GO:0003677">
    <property type="term" value="F:DNA binding"/>
    <property type="evidence" value="ECO:0007669"/>
    <property type="project" value="UniProtKB-UniRule"/>
</dbReference>
<dbReference type="GO" id="GO:0006355">
    <property type="term" value="P:regulation of DNA-templated transcription"/>
    <property type="evidence" value="ECO:0007669"/>
    <property type="project" value="InterPro"/>
</dbReference>
<proteinExistence type="predicted"/>
<gene>
    <name evidence="5" type="ordered locus">swp_3288</name>
</gene>
<dbReference type="Proteomes" id="UP000000753">
    <property type="component" value="Chromosome"/>
</dbReference>
<dbReference type="GO" id="GO:0000160">
    <property type="term" value="P:phosphorelay signal transduction system"/>
    <property type="evidence" value="ECO:0007669"/>
    <property type="project" value="InterPro"/>
</dbReference>
<evidence type="ECO:0000256" key="3">
    <source>
        <dbReference type="SAM" id="Phobius"/>
    </source>
</evidence>
<dbReference type="Gene3D" id="1.10.10.10">
    <property type="entry name" value="Winged helix-like DNA-binding domain superfamily/Winged helix DNA-binding domain"/>
    <property type="match status" value="1"/>
</dbReference>
<evidence type="ECO:0000259" key="4">
    <source>
        <dbReference type="PROSITE" id="PS51755"/>
    </source>
</evidence>
<dbReference type="SUPFAM" id="SSF69322">
    <property type="entry name" value="Tricorn protease domain 2"/>
    <property type="match status" value="1"/>
</dbReference>
<evidence type="ECO:0000313" key="5">
    <source>
        <dbReference type="EMBL" id="ACJ29992.1"/>
    </source>
</evidence>
<sequence length="740" mass="83970">MYLILLSYSVLFRMENNKNDILMAKFNAVFRLGNIDVDPKTDQLKCADKQIEIQSMAMKVLCYFCEHSDRLITRDNLRDDVWKNTATSNHTINNHIYSLRRNLGKLDPDVKYIHTVTGGGTSGYRLSETLVHYDDTQLPNDESAELVTVTTPTVANDKKISKKTQRFGRLMFAAIVAVVCFTVLGYSQFIQTTDYKDVQQLTDLPGREQSASVAADGNFFVYANKKTKQQAWELFASSMDNPSKSVKVFNSEGNRDNFPSIAPSGQKIAFHRLKDGEEGIYVATFDRSTLKASQERRVIALEPNNLSTSISWLDETHFYYSIHEVSWAPKKIYLFDISSGLSEQVSSPALNSHGDFANTVSPDKQWMAILRADSYWDIELILYDITINRFIETGVKLSHLRLNVSFSDDSKSVYFIDSNGYLSRFDLASSVTTRISQQQYVGYWPLKIPGRNQFLLQQDWGLSSLTTEIVSVKNPVVGGDGTRQVVVNNGLAIRAIEGVNDGGFIFASVKPNRQLELWRYKEGKAYKLDEFIEKADYRYPLSLHWQQGSEQALLTVDGSCRSININTGKDSPLCPKGERLYAGTYSADLQSIYFATFDNNQSKAVKMAHTGYPIEPLPLLKNANMVRDGGKGILYYRIEPGNDIYQFDLTTQKSKKLIGRSYIANGYTTNDFVVVNDGIYFMDKPLEQSNAIYYYDFSSNKIRYLFDTPNLYPNIVLSDEQQLIYLLQSAHNDTHLLLLQ</sequence>
<dbReference type="EMBL" id="CP000472">
    <property type="protein sequence ID" value="ACJ29992.1"/>
    <property type="molecule type" value="Genomic_DNA"/>
</dbReference>
<dbReference type="InterPro" id="IPR001867">
    <property type="entry name" value="OmpR/PhoB-type_DNA-bd"/>
</dbReference>
<keyword evidence="3" id="KW-1133">Transmembrane helix</keyword>
<protein>
    <submittedName>
        <fullName evidence="5">Transcriptional regulatory protein</fullName>
    </submittedName>
</protein>
<dbReference type="InterPro" id="IPR036388">
    <property type="entry name" value="WH-like_DNA-bd_sf"/>
</dbReference>
<feature type="transmembrane region" description="Helical" evidence="3">
    <location>
        <begin position="167"/>
        <end position="186"/>
    </location>
</feature>
<keyword evidence="3" id="KW-0812">Transmembrane</keyword>
<dbReference type="SMART" id="SM00862">
    <property type="entry name" value="Trans_reg_C"/>
    <property type="match status" value="1"/>
</dbReference>
<dbReference type="SUPFAM" id="SSF82171">
    <property type="entry name" value="DPP6 N-terminal domain-like"/>
    <property type="match status" value="1"/>
</dbReference>
<dbReference type="STRING" id="225849.swp_3288"/>
<dbReference type="PANTHER" id="PTHR36842:SF1">
    <property type="entry name" value="PROTEIN TOLB"/>
    <property type="match status" value="1"/>
</dbReference>
<reference evidence="5 6" key="1">
    <citation type="journal article" date="2008" name="PLoS ONE">
        <title>Environmental adaptation: genomic analysis of the piezotolerant and psychrotolerant deep-sea iron reducing bacterium Shewanella piezotolerans WP3.</title>
        <authorList>
            <person name="Wang F."/>
            <person name="Wang J."/>
            <person name="Jian H."/>
            <person name="Zhang B."/>
            <person name="Li S."/>
            <person name="Wang F."/>
            <person name="Zeng X."/>
            <person name="Gao L."/>
            <person name="Bartlett D.H."/>
            <person name="Yu J."/>
            <person name="Hu S."/>
            <person name="Xiao X."/>
        </authorList>
    </citation>
    <scope>NUCLEOTIDE SEQUENCE [LARGE SCALE GENOMIC DNA]</scope>
    <source>
        <strain evidence="6">WP3 / JCM 13877</strain>
    </source>
</reference>
<organism evidence="5 6">
    <name type="scientific">Shewanella piezotolerans (strain WP3 / JCM 13877)</name>
    <dbReference type="NCBI Taxonomy" id="225849"/>
    <lineage>
        <taxon>Bacteria</taxon>
        <taxon>Pseudomonadati</taxon>
        <taxon>Pseudomonadota</taxon>
        <taxon>Gammaproteobacteria</taxon>
        <taxon>Alteromonadales</taxon>
        <taxon>Shewanellaceae</taxon>
        <taxon>Shewanella</taxon>
    </lineage>
</organism>
<dbReference type="PANTHER" id="PTHR36842">
    <property type="entry name" value="PROTEIN TOLB HOMOLOG"/>
    <property type="match status" value="1"/>
</dbReference>
<dbReference type="KEGG" id="swp:swp_3288"/>
<dbReference type="InterPro" id="IPR011042">
    <property type="entry name" value="6-blade_b-propeller_TolB-like"/>
</dbReference>
<keyword evidence="3" id="KW-0472">Membrane</keyword>
<evidence type="ECO:0000256" key="2">
    <source>
        <dbReference type="PROSITE-ProRule" id="PRU01091"/>
    </source>
</evidence>
<dbReference type="SUPFAM" id="SSF46894">
    <property type="entry name" value="C-terminal effector domain of the bipartite response regulators"/>
    <property type="match status" value="1"/>
</dbReference>
<feature type="DNA-binding region" description="OmpR/PhoB-type" evidence="2">
    <location>
        <begin position="27"/>
        <end position="128"/>
    </location>
</feature>
<accession>B8CRI4</accession>
<evidence type="ECO:0000256" key="1">
    <source>
        <dbReference type="ARBA" id="ARBA00023125"/>
    </source>
</evidence>
<dbReference type="CDD" id="cd00383">
    <property type="entry name" value="trans_reg_C"/>
    <property type="match status" value="1"/>
</dbReference>
<keyword evidence="1 2" id="KW-0238">DNA-binding</keyword>
<dbReference type="HOGENOM" id="CLU_375013_0_0_6"/>
<dbReference type="PROSITE" id="PS51755">
    <property type="entry name" value="OMPR_PHOB"/>
    <property type="match status" value="1"/>
</dbReference>
<dbReference type="InterPro" id="IPR016032">
    <property type="entry name" value="Sig_transdc_resp-reg_C-effctor"/>
</dbReference>
<dbReference type="Gene3D" id="2.120.10.30">
    <property type="entry name" value="TolB, C-terminal domain"/>
    <property type="match status" value="1"/>
</dbReference>
<evidence type="ECO:0000313" key="6">
    <source>
        <dbReference type="Proteomes" id="UP000000753"/>
    </source>
</evidence>
<dbReference type="AlphaFoldDB" id="B8CRI4"/>
<name>B8CRI4_SHEPW</name>
<dbReference type="Pfam" id="PF00486">
    <property type="entry name" value="Trans_reg_C"/>
    <property type="match status" value="1"/>
</dbReference>
<feature type="domain" description="OmpR/PhoB-type" evidence="4">
    <location>
        <begin position="27"/>
        <end position="128"/>
    </location>
</feature>